<dbReference type="Proteomes" id="UP000678393">
    <property type="component" value="Unassembled WGS sequence"/>
</dbReference>
<reference evidence="1" key="1">
    <citation type="submission" date="2021-04" db="EMBL/GenBank/DDBJ databases">
        <authorList>
            <consortium name="Molecular Ecology Group"/>
        </authorList>
    </citation>
    <scope>NUCLEOTIDE SEQUENCE</scope>
</reference>
<protein>
    <submittedName>
        <fullName evidence="1">Uncharacterized protein</fullName>
    </submittedName>
</protein>
<dbReference type="OrthoDB" id="6140699at2759"/>
<organism evidence="1 2">
    <name type="scientific">Candidula unifasciata</name>
    <dbReference type="NCBI Taxonomy" id="100452"/>
    <lineage>
        <taxon>Eukaryota</taxon>
        <taxon>Metazoa</taxon>
        <taxon>Spiralia</taxon>
        <taxon>Lophotrochozoa</taxon>
        <taxon>Mollusca</taxon>
        <taxon>Gastropoda</taxon>
        <taxon>Heterobranchia</taxon>
        <taxon>Euthyneura</taxon>
        <taxon>Panpulmonata</taxon>
        <taxon>Eupulmonata</taxon>
        <taxon>Stylommatophora</taxon>
        <taxon>Helicina</taxon>
        <taxon>Helicoidea</taxon>
        <taxon>Geomitridae</taxon>
        <taxon>Candidula</taxon>
    </lineage>
</organism>
<name>A0A8S3YLN4_9EUPU</name>
<accession>A0A8S3YLN4</accession>
<evidence type="ECO:0000313" key="1">
    <source>
        <dbReference type="EMBL" id="CAG5116010.1"/>
    </source>
</evidence>
<comment type="caution">
    <text evidence="1">The sequence shown here is derived from an EMBL/GenBank/DDBJ whole genome shotgun (WGS) entry which is preliminary data.</text>
</comment>
<proteinExistence type="predicted"/>
<gene>
    <name evidence="1" type="ORF">CUNI_LOCUS1568</name>
</gene>
<dbReference type="AlphaFoldDB" id="A0A8S3YLN4"/>
<dbReference type="EMBL" id="CAJHNH020000198">
    <property type="protein sequence ID" value="CAG5116010.1"/>
    <property type="molecule type" value="Genomic_DNA"/>
</dbReference>
<evidence type="ECO:0000313" key="2">
    <source>
        <dbReference type="Proteomes" id="UP000678393"/>
    </source>
</evidence>
<keyword evidence="2" id="KW-1185">Reference proteome</keyword>
<sequence length="107" mass="12595">MLRKVFTTDILRVTVCVIKFSIVIAQFLVTCFADVQLYSCNRYIPCPEVTASFISKLTFSWMTRLMITGYRRPLVADDLWPLNPRDTSENAIGRFSWAWRFYNKRRG</sequence>
<feature type="non-terminal residue" evidence="1">
    <location>
        <position position="1"/>
    </location>
</feature>